<dbReference type="Gene3D" id="3.40.50.300">
    <property type="entry name" value="P-loop containing nucleotide triphosphate hydrolases"/>
    <property type="match status" value="2"/>
</dbReference>
<dbReference type="Proteomes" id="UP000288716">
    <property type="component" value="Unassembled WGS sequence"/>
</dbReference>
<dbReference type="EMBL" id="NCKV01002503">
    <property type="protein sequence ID" value="RWS26746.1"/>
    <property type="molecule type" value="Genomic_DNA"/>
</dbReference>
<evidence type="ECO:0000256" key="9">
    <source>
        <dbReference type="ARBA" id="ARBA00022884"/>
    </source>
</evidence>
<evidence type="ECO:0000256" key="6">
    <source>
        <dbReference type="ARBA" id="ARBA00022801"/>
    </source>
</evidence>
<dbReference type="SUPFAM" id="SSF52540">
    <property type="entry name" value="P-loop containing nucleoside triphosphate hydrolases"/>
    <property type="match status" value="1"/>
</dbReference>
<dbReference type="GO" id="GO:0005524">
    <property type="term" value="F:ATP binding"/>
    <property type="evidence" value="ECO:0007669"/>
    <property type="project" value="UniProtKB-KW"/>
</dbReference>
<evidence type="ECO:0000256" key="12">
    <source>
        <dbReference type="PROSITE-ProRule" id="PRU00552"/>
    </source>
</evidence>
<dbReference type="PANTHER" id="PTHR47958">
    <property type="entry name" value="ATP-DEPENDENT RNA HELICASE DBP3"/>
    <property type="match status" value="1"/>
</dbReference>
<evidence type="ECO:0000256" key="10">
    <source>
        <dbReference type="ARBA" id="ARBA00023242"/>
    </source>
</evidence>
<feature type="domain" description="Helicase ATP-binding" evidence="14">
    <location>
        <begin position="142"/>
        <end position="310"/>
    </location>
</feature>
<evidence type="ECO:0000259" key="14">
    <source>
        <dbReference type="PROSITE" id="PS51192"/>
    </source>
</evidence>
<evidence type="ECO:0000256" key="4">
    <source>
        <dbReference type="ARBA" id="ARBA00022490"/>
    </source>
</evidence>
<dbReference type="PROSITE" id="PS51195">
    <property type="entry name" value="Q_MOTIF"/>
    <property type="match status" value="1"/>
</dbReference>
<proteinExistence type="predicted"/>
<feature type="region of interest" description="Disordered" evidence="13">
    <location>
        <begin position="1"/>
        <end position="29"/>
    </location>
</feature>
<evidence type="ECO:0000313" key="18">
    <source>
        <dbReference type="Proteomes" id="UP000288716"/>
    </source>
</evidence>
<dbReference type="EC" id="3.6.4.13" evidence="3"/>
<feature type="domain" description="Helicase C-terminal" evidence="15">
    <location>
        <begin position="321"/>
        <end position="490"/>
    </location>
</feature>
<keyword evidence="18" id="KW-1185">Reference proteome</keyword>
<dbReference type="FunFam" id="3.40.50.300:FF:000849">
    <property type="entry name" value="ATP-dependent RNA helicase DBP5"/>
    <property type="match status" value="1"/>
</dbReference>
<dbReference type="InterPro" id="IPR027417">
    <property type="entry name" value="P-loop_NTPase"/>
</dbReference>
<evidence type="ECO:0000256" key="5">
    <source>
        <dbReference type="ARBA" id="ARBA00022741"/>
    </source>
</evidence>
<dbReference type="InterPro" id="IPR011545">
    <property type="entry name" value="DEAD/DEAH_box_helicase_dom"/>
</dbReference>
<evidence type="ECO:0000256" key="11">
    <source>
        <dbReference type="ARBA" id="ARBA00047984"/>
    </source>
</evidence>
<gene>
    <name evidence="17" type="ORF">B4U80_03006</name>
</gene>
<dbReference type="PROSITE" id="PS51192">
    <property type="entry name" value="HELICASE_ATP_BIND_1"/>
    <property type="match status" value="1"/>
</dbReference>
<keyword evidence="6" id="KW-0378">Hydrolase</keyword>
<keyword evidence="5" id="KW-0547">Nucleotide-binding</keyword>
<feature type="short sequence motif" description="Q motif" evidence="12">
    <location>
        <begin position="109"/>
        <end position="137"/>
    </location>
</feature>
<keyword evidence="4" id="KW-0963">Cytoplasm</keyword>
<dbReference type="InterPro" id="IPR014014">
    <property type="entry name" value="RNA_helicase_DEAD_Q_motif"/>
</dbReference>
<evidence type="ECO:0000256" key="8">
    <source>
        <dbReference type="ARBA" id="ARBA00022840"/>
    </source>
</evidence>
<accession>A0A443SGV7</accession>
<keyword evidence="10" id="KW-0539">Nucleus</keyword>
<comment type="catalytic activity">
    <reaction evidence="11">
        <text>ATP + H2O = ADP + phosphate + H(+)</text>
        <dbReference type="Rhea" id="RHEA:13065"/>
        <dbReference type="ChEBI" id="CHEBI:15377"/>
        <dbReference type="ChEBI" id="CHEBI:15378"/>
        <dbReference type="ChEBI" id="CHEBI:30616"/>
        <dbReference type="ChEBI" id="CHEBI:43474"/>
        <dbReference type="ChEBI" id="CHEBI:456216"/>
        <dbReference type="EC" id="3.6.4.13"/>
    </reaction>
</comment>
<dbReference type="CDD" id="cd18787">
    <property type="entry name" value="SF2_C_DEAD"/>
    <property type="match status" value="1"/>
</dbReference>
<evidence type="ECO:0000256" key="7">
    <source>
        <dbReference type="ARBA" id="ARBA00022806"/>
    </source>
</evidence>
<dbReference type="Pfam" id="PF00271">
    <property type="entry name" value="Helicase_C"/>
    <property type="match status" value="1"/>
</dbReference>
<comment type="caution">
    <text evidence="17">The sequence shown here is derived from an EMBL/GenBank/DDBJ whole genome shotgun (WGS) entry which is preliminary data.</text>
</comment>
<comment type="subcellular location">
    <subcellularLocation>
        <location evidence="2">Cytoplasm</location>
    </subcellularLocation>
    <subcellularLocation>
        <location evidence="1">Nucleus</location>
    </subcellularLocation>
</comment>
<keyword evidence="8" id="KW-0067">ATP-binding</keyword>
<protein>
    <recommendedName>
        <fullName evidence="3">RNA helicase</fullName>
        <ecNumber evidence="3">3.6.4.13</ecNumber>
    </recommendedName>
</protein>
<dbReference type="GO" id="GO:0005737">
    <property type="term" value="C:cytoplasm"/>
    <property type="evidence" value="ECO:0007669"/>
    <property type="project" value="UniProtKB-SubCell"/>
</dbReference>
<dbReference type="SMART" id="SM00487">
    <property type="entry name" value="DEXDc"/>
    <property type="match status" value="1"/>
</dbReference>
<evidence type="ECO:0000313" key="17">
    <source>
        <dbReference type="EMBL" id="RWS26746.1"/>
    </source>
</evidence>
<evidence type="ECO:0000259" key="16">
    <source>
        <dbReference type="PROSITE" id="PS51195"/>
    </source>
</evidence>
<dbReference type="STRING" id="299467.A0A443SGV7"/>
<organism evidence="17 18">
    <name type="scientific">Leptotrombidium deliense</name>
    <dbReference type="NCBI Taxonomy" id="299467"/>
    <lineage>
        <taxon>Eukaryota</taxon>
        <taxon>Metazoa</taxon>
        <taxon>Ecdysozoa</taxon>
        <taxon>Arthropoda</taxon>
        <taxon>Chelicerata</taxon>
        <taxon>Arachnida</taxon>
        <taxon>Acari</taxon>
        <taxon>Acariformes</taxon>
        <taxon>Trombidiformes</taxon>
        <taxon>Prostigmata</taxon>
        <taxon>Anystina</taxon>
        <taxon>Parasitengona</taxon>
        <taxon>Trombiculoidea</taxon>
        <taxon>Trombiculidae</taxon>
        <taxon>Leptotrombidium</taxon>
    </lineage>
</organism>
<feature type="domain" description="DEAD-box RNA helicase Q" evidence="16">
    <location>
        <begin position="109"/>
        <end position="137"/>
    </location>
</feature>
<dbReference type="GO" id="GO:0003724">
    <property type="term" value="F:RNA helicase activity"/>
    <property type="evidence" value="ECO:0007669"/>
    <property type="project" value="UniProtKB-EC"/>
</dbReference>
<name>A0A443SGV7_9ACAR</name>
<keyword evidence="9" id="KW-0694">RNA-binding</keyword>
<dbReference type="Pfam" id="PF00270">
    <property type="entry name" value="DEAD"/>
    <property type="match status" value="1"/>
</dbReference>
<dbReference type="InterPro" id="IPR001650">
    <property type="entry name" value="Helicase_C-like"/>
</dbReference>
<dbReference type="AlphaFoldDB" id="A0A443SGV7"/>
<dbReference type="GO" id="GO:0005634">
    <property type="term" value="C:nucleus"/>
    <property type="evidence" value="ECO:0007669"/>
    <property type="project" value="UniProtKB-SubCell"/>
</dbReference>
<evidence type="ECO:0000256" key="1">
    <source>
        <dbReference type="ARBA" id="ARBA00004123"/>
    </source>
</evidence>
<dbReference type="OrthoDB" id="10265785at2759"/>
<reference evidence="17 18" key="1">
    <citation type="journal article" date="2018" name="Gigascience">
        <title>Genomes of trombidid mites reveal novel predicted allergens and laterally-transferred genes associated with secondary metabolism.</title>
        <authorList>
            <person name="Dong X."/>
            <person name="Chaisiri K."/>
            <person name="Xia D."/>
            <person name="Armstrong S.D."/>
            <person name="Fang Y."/>
            <person name="Donnelly M.J."/>
            <person name="Kadowaki T."/>
            <person name="McGarry J.W."/>
            <person name="Darby A.C."/>
            <person name="Makepeace B.L."/>
        </authorList>
    </citation>
    <scope>NUCLEOTIDE SEQUENCE [LARGE SCALE GENOMIC DNA]</scope>
    <source>
        <strain evidence="17">UoL-UT</strain>
    </source>
</reference>
<dbReference type="InterPro" id="IPR014001">
    <property type="entry name" value="Helicase_ATP-bd"/>
</dbReference>
<evidence type="ECO:0000256" key="3">
    <source>
        <dbReference type="ARBA" id="ARBA00012552"/>
    </source>
</evidence>
<sequence length="496" mass="55312">MSTSQGYDDDDWGPNTTTKPPSNSEFKIDTWDSNTAIETTGTASQNNAENLSAEVSNINLSNGESGEEETVSAADISLMRKMLRNRLIQSKHDVEITRNDPKSPLYSVKSFEELRLPDELLKGLYDMGFQAPSKIQETAMPVLLANPPSNLIAQSQSGTGKTAAFALASLCRVDVNLSFPQVLILSPTYELALQTGEVAKQMAKYMPTLKFIYAVSRAENPGPIDAQVIIGTPGKVMDWALRHRFFDIKKIKVFVLDEADVMIDTQGHRNQAIRIHKALGNDCQMMLFSATYDEAVMEFAEMIVPNPVIIRLKREEESLDNINQYFVECSSDTEKYKALANIFGTISIGQTFIFCHTKKAASWLAEKLNKDGHAVGLISGDLTMEQRTEVLRRFRNGDERVLISTNLMARGIDVDQVTVVINYDLPINVATKDIDFETYLHRIGRTGRFGKLGLAINLVDGPKTCGMIRKLENHFGRKIQKLDATDVDEIEKISKD</sequence>
<evidence type="ECO:0000259" key="15">
    <source>
        <dbReference type="PROSITE" id="PS51194"/>
    </source>
</evidence>
<keyword evidence="7 17" id="KW-0347">Helicase</keyword>
<dbReference type="SMART" id="SM00490">
    <property type="entry name" value="HELICc"/>
    <property type="match status" value="1"/>
</dbReference>
<dbReference type="PROSITE" id="PS51194">
    <property type="entry name" value="HELICASE_CTER"/>
    <property type="match status" value="1"/>
</dbReference>
<evidence type="ECO:0000256" key="13">
    <source>
        <dbReference type="SAM" id="MobiDB-lite"/>
    </source>
</evidence>
<dbReference type="GO" id="GO:0016787">
    <property type="term" value="F:hydrolase activity"/>
    <property type="evidence" value="ECO:0007669"/>
    <property type="project" value="UniProtKB-KW"/>
</dbReference>
<feature type="compositionally biased region" description="Polar residues" evidence="13">
    <location>
        <begin position="14"/>
        <end position="29"/>
    </location>
</feature>
<dbReference type="VEuPathDB" id="VectorBase:LDEU005295"/>
<dbReference type="FunFam" id="3.40.50.300:FF:000318">
    <property type="entry name" value="ATP-dependent RNA helicase DDX19B"/>
    <property type="match status" value="1"/>
</dbReference>
<dbReference type="GO" id="GO:0003723">
    <property type="term" value="F:RNA binding"/>
    <property type="evidence" value="ECO:0007669"/>
    <property type="project" value="UniProtKB-KW"/>
</dbReference>
<evidence type="ECO:0000256" key="2">
    <source>
        <dbReference type="ARBA" id="ARBA00004496"/>
    </source>
</evidence>